<dbReference type="InterPro" id="IPR011989">
    <property type="entry name" value="ARM-like"/>
</dbReference>
<name>A0A427AAW3_ENSVE</name>
<dbReference type="GO" id="GO:0005737">
    <property type="term" value="C:cytoplasm"/>
    <property type="evidence" value="ECO:0007669"/>
    <property type="project" value="UniProtKB-ARBA"/>
</dbReference>
<gene>
    <name evidence="9" type="ORF">B296_00032717</name>
</gene>
<dbReference type="EC" id="2.7.11.1" evidence="1"/>
<sequence length="82" mass="9222">MLKPTFCFPQVGNAAYHNDVLYEELRRCIPQLTKLLLSAEEDKTKVNAAGALSNLVRNSNALCEDIISQGAMQVRQHNRIHL</sequence>
<accession>A0A427AAW3</accession>
<comment type="caution">
    <text evidence="9">The sequence shown here is derived from an EMBL/GenBank/DDBJ whole genome shotgun (WGS) entry which is preliminary data.</text>
</comment>
<dbReference type="PANTHER" id="PTHR22983">
    <property type="entry name" value="PROTEIN KINASE RELATED"/>
    <property type="match status" value="1"/>
</dbReference>
<keyword evidence="6" id="KW-0067">ATP-binding</keyword>
<proteinExistence type="predicted"/>
<evidence type="ECO:0000256" key="4">
    <source>
        <dbReference type="ARBA" id="ARBA00022741"/>
    </source>
</evidence>
<evidence type="ECO:0000313" key="9">
    <source>
        <dbReference type="EMBL" id="RRT73368.1"/>
    </source>
</evidence>
<dbReference type="AlphaFoldDB" id="A0A427AAW3"/>
<organism evidence="9 10">
    <name type="scientific">Ensete ventricosum</name>
    <name type="common">Abyssinian banana</name>
    <name type="synonym">Musa ensete</name>
    <dbReference type="NCBI Taxonomy" id="4639"/>
    <lineage>
        <taxon>Eukaryota</taxon>
        <taxon>Viridiplantae</taxon>
        <taxon>Streptophyta</taxon>
        <taxon>Embryophyta</taxon>
        <taxon>Tracheophyta</taxon>
        <taxon>Spermatophyta</taxon>
        <taxon>Magnoliopsida</taxon>
        <taxon>Liliopsida</taxon>
        <taxon>Zingiberales</taxon>
        <taxon>Musaceae</taxon>
        <taxon>Ensete</taxon>
    </lineage>
</organism>
<dbReference type="SUPFAM" id="SSF48371">
    <property type="entry name" value="ARM repeat"/>
    <property type="match status" value="1"/>
</dbReference>
<dbReference type="EMBL" id="AMZH03003115">
    <property type="protein sequence ID" value="RRT73368.1"/>
    <property type="molecule type" value="Genomic_DNA"/>
</dbReference>
<dbReference type="GO" id="GO:0004674">
    <property type="term" value="F:protein serine/threonine kinase activity"/>
    <property type="evidence" value="ECO:0007669"/>
    <property type="project" value="UniProtKB-KW"/>
</dbReference>
<dbReference type="InterPro" id="IPR000225">
    <property type="entry name" value="Armadillo"/>
</dbReference>
<dbReference type="GO" id="GO:0005524">
    <property type="term" value="F:ATP binding"/>
    <property type="evidence" value="ECO:0007669"/>
    <property type="project" value="UniProtKB-KW"/>
</dbReference>
<evidence type="ECO:0000313" key="10">
    <source>
        <dbReference type="Proteomes" id="UP000287651"/>
    </source>
</evidence>
<evidence type="ECO:0000256" key="3">
    <source>
        <dbReference type="ARBA" id="ARBA00022679"/>
    </source>
</evidence>
<keyword evidence="5" id="KW-0418">Kinase</keyword>
<evidence type="ECO:0000256" key="1">
    <source>
        <dbReference type="ARBA" id="ARBA00012513"/>
    </source>
</evidence>
<comment type="catalytic activity">
    <reaction evidence="8">
        <text>L-seryl-[protein] + ATP = O-phospho-L-seryl-[protein] + ADP + H(+)</text>
        <dbReference type="Rhea" id="RHEA:17989"/>
        <dbReference type="Rhea" id="RHEA-COMP:9863"/>
        <dbReference type="Rhea" id="RHEA-COMP:11604"/>
        <dbReference type="ChEBI" id="CHEBI:15378"/>
        <dbReference type="ChEBI" id="CHEBI:29999"/>
        <dbReference type="ChEBI" id="CHEBI:30616"/>
        <dbReference type="ChEBI" id="CHEBI:83421"/>
        <dbReference type="ChEBI" id="CHEBI:456216"/>
        <dbReference type="EC" id="2.7.11.1"/>
    </reaction>
</comment>
<keyword evidence="3" id="KW-0808">Transferase</keyword>
<dbReference type="Proteomes" id="UP000287651">
    <property type="component" value="Unassembled WGS sequence"/>
</dbReference>
<evidence type="ECO:0000256" key="7">
    <source>
        <dbReference type="ARBA" id="ARBA00047899"/>
    </source>
</evidence>
<dbReference type="InterPro" id="IPR016024">
    <property type="entry name" value="ARM-type_fold"/>
</dbReference>
<comment type="catalytic activity">
    <reaction evidence="7">
        <text>L-threonyl-[protein] + ATP = O-phospho-L-threonyl-[protein] + ADP + H(+)</text>
        <dbReference type="Rhea" id="RHEA:46608"/>
        <dbReference type="Rhea" id="RHEA-COMP:11060"/>
        <dbReference type="Rhea" id="RHEA-COMP:11605"/>
        <dbReference type="ChEBI" id="CHEBI:15378"/>
        <dbReference type="ChEBI" id="CHEBI:30013"/>
        <dbReference type="ChEBI" id="CHEBI:30616"/>
        <dbReference type="ChEBI" id="CHEBI:61977"/>
        <dbReference type="ChEBI" id="CHEBI:456216"/>
        <dbReference type="EC" id="2.7.11.1"/>
    </reaction>
</comment>
<evidence type="ECO:0000256" key="5">
    <source>
        <dbReference type="ARBA" id="ARBA00022777"/>
    </source>
</evidence>
<protein>
    <recommendedName>
        <fullName evidence="1">non-specific serine/threonine protein kinase</fullName>
        <ecNumber evidence="1">2.7.11.1</ecNumber>
    </recommendedName>
</protein>
<dbReference type="Gene3D" id="1.25.10.10">
    <property type="entry name" value="Leucine-rich Repeat Variant"/>
    <property type="match status" value="1"/>
</dbReference>
<evidence type="ECO:0000256" key="8">
    <source>
        <dbReference type="ARBA" id="ARBA00048679"/>
    </source>
</evidence>
<keyword evidence="2" id="KW-0723">Serine/threonine-protein kinase</keyword>
<dbReference type="Pfam" id="PF00514">
    <property type="entry name" value="Arm"/>
    <property type="match status" value="1"/>
</dbReference>
<reference evidence="9 10" key="1">
    <citation type="journal article" date="2014" name="Agronomy (Basel)">
        <title>A Draft Genome Sequence for Ensete ventricosum, the Drought-Tolerant Tree Against Hunger.</title>
        <authorList>
            <person name="Harrison J."/>
            <person name="Moore K.A."/>
            <person name="Paszkiewicz K."/>
            <person name="Jones T."/>
            <person name="Grant M."/>
            <person name="Ambacheew D."/>
            <person name="Muzemil S."/>
            <person name="Studholme D.J."/>
        </authorList>
    </citation>
    <scope>NUCLEOTIDE SEQUENCE [LARGE SCALE GENOMIC DNA]</scope>
</reference>
<evidence type="ECO:0000256" key="2">
    <source>
        <dbReference type="ARBA" id="ARBA00022527"/>
    </source>
</evidence>
<keyword evidence="4" id="KW-0547">Nucleotide-binding</keyword>
<dbReference type="PANTHER" id="PTHR22983:SF6">
    <property type="entry name" value="SERINE_THREONINE-PROTEIN KINASE 36"/>
    <property type="match status" value="1"/>
</dbReference>
<evidence type="ECO:0000256" key="6">
    <source>
        <dbReference type="ARBA" id="ARBA00022840"/>
    </source>
</evidence>